<dbReference type="PANTHER" id="PTHR43045:SF1">
    <property type="entry name" value="SHIKIMATE TRANSPORTER"/>
    <property type="match status" value="1"/>
</dbReference>
<feature type="transmembrane region" description="Helical" evidence="7">
    <location>
        <begin position="101"/>
        <end position="122"/>
    </location>
</feature>
<proteinExistence type="predicted"/>
<accession>A0ABS2L199</accession>
<dbReference type="SUPFAM" id="SSF103473">
    <property type="entry name" value="MFS general substrate transporter"/>
    <property type="match status" value="1"/>
</dbReference>
<dbReference type="EMBL" id="JAFBBK010000001">
    <property type="protein sequence ID" value="MBM7417346.1"/>
    <property type="molecule type" value="Genomic_DNA"/>
</dbReference>
<dbReference type="InterPro" id="IPR005829">
    <property type="entry name" value="Sugar_transporter_CS"/>
</dbReference>
<evidence type="ECO:0000259" key="8">
    <source>
        <dbReference type="PROSITE" id="PS50850"/>
    </source>
</evidence>
<feature type="transmembrane region" description="Helical" evidence="7">
    <location>
        <begin position="178"/>
        <end position="197"/>
    </location>
</feature>
<dbReference type="Gene3D" id="1.20.1250.20">
    <property type="entry name" value="MFS general substrate transporter like domains"/>
    <property type="match status" value="2"/>
</dbReference>
<protein>
    <submittedName>
        <fullName evidence="9">MFS family permease</fullName>
    </submittedName>
</protein>
<keyword evidence="6 7" id="KW-0472">Membrane</keyword>
<keyword evidence="10" id="KW-1185">Reference proteome</keyword>
<keyword evidence="3" id="KW-1003">Cell membrane</keyword>
<feature type="transmembrane region" description="Helical" evidence="7">
    <location>
        <begin position="232"/>
        <end position="255"/>
    </location>
</feature>
<evidence type="ECO:0000256" key="2">
    <source>
        <dbReference type="ARBA" id="ARBA00022448"/>
    </source>
</evidence>
<dbReference type="PANTHER" id="PTHR43045">
    <property type="entry name" value="SHIKIMATE TRANSPORTER"/>
    <property type="match status" value="1"/>
</dbReference>
<feature type="transmembrane region" description="Helical" evidence="7">
    <location>
        <begin position="267"/>
        <end position="289"/>
    </location>
</feature>
<name>A0ABS2L199_9NOCA</name>
<reference evidence="9 10" key="1">
    <citation type="submission" date="2021-01" db="EMBL/GenBank/DDBJ databases">
        <title>Genomics of switchgrass bacterial isolates.</title>
        <authorList>
            <person name="Shade A."/>
        </authorList>
    </citation>
    <scope>NUCLEOTIDE SEQUENCE [LARGE SCALE GENOMIC DNA]</scope>
    <source>
        <strain evidence="9 10">PvP111</strain>
    </source>
</reference>
<feature type="transmembrane region" description="Helical" evidence="7">
    <location>
        <begin position="296"/>
        <end position="315"/>
    </location>
</feature>
<feature type="transmembrane region" description="Helical" evidence="7">
    <location>
        <begin position="42"/>
        <end position="65"/>
    </location>
</feature>
<comment type="subcellular location">
    <subcellularLocation>
        <location evidence="1">Cell membrane</location>
        <topology evidence="1">Multi-pass membrane protein</topology>
    </subcellularLocation>
</comment>
<comment type="caution">
    <text evidence="9">The sequence shown here is derived from an EMBL/GenBank/DDBJ whole genome shotgun (WGS) entry which is preliminary data.</text>
</comment>
<evidence type="ECO:0000256" key="4">
    <source>
        <dbReference type="ARBA" id="ARBA00022692"/>
    </source>
</evidence>
<feature type="transmembrane region" description="Helical" evidence="7">
    <location>
        <begin position="354"/>
        <end position="376"/>
    </location>
</feature>
<evidence type="ECO:0000256" key="1">
    <source>
        <dbReference type="ARBA" id="ARBA00004651"/>
    </source>
</evidence>
<dbReference type="InterPro" id="IPR036259">
    <property type="entry name" value="MFS_trans_sf"/>
</dbReference>
<evidence type="ECO:0000313" key="9">
    <source>
        <dbReference type="EMBL" id="MBM7417346.1"/>
    </source>
</evidence>
<feature type="transmembrane region" description="Helical" evidence="7">
    <location>
        <begin position="321"/>
        <end position="342"/>
    </location>
</feature>
<keyword evidence="2" id="KW-0813">Transport</keyword>
<evidence type="ECO:0000256" key="7">
    <source>
        <dbReference type="SAM" id="Phobius"/>
    </source>
</evidence>
<keyword evidence="4 7" id="KW-0812">Transmembrane</keyword>
<evidence type="ECO:0000256" key="6">
    <source>
        <dbReference type="ARBA" id="ARBA00023136"/>
    </source>
</evidence>
<dbReference type="PROSITE" id="PS00216">
    <property type="entry name" value="SUGAR_TRANSPORT_1"/>
    <property type="match status" value="1"/>
</dbReference>
<dbReference type="Pfam" id="PF00083">
    <property type="entry name" value="Sugar_tr"/>
    <property type="match status" value="1"/>
</dbReference>
<feature type="transmembrane region" description="Helical" evidence="7">
    <location>
        <begin position="388"/>
        <end position="408"/>
    </location>
</feature>
<evidence type="ECO:0000313" key="10">
    <source>
        <dbReference type="Proteomes" id="UP000703038"/>
    </source>
</evidence>
<dbReference type="InterPro" id="IPR005828">
    <property type="entry name" value="MFS_sugar_transport-like"/>
</dbReference>
<dbReference type="Proteomes" id="UP000703038">
    <property type="component" value="Unassembled WGS sequence"/>
</dbReference>
<dbReference type="PROSITE" id="PS50850">
    <property type="entry name" value="MFS"/>
    <property type="match status" value="1"/>
</dbReference>
<feature type="domain" description="Major facilitator superfamily (MFS) profile" evidence="8">
    <location>
        <begin position="4"/>
        <end position="417"/>
    </location>
</feature>
<evidence type="ECO:0000256" key="3">
    <source>
        <dbReference type="ARBA" id="ARBA00022475"/>
    </source>
</evidence>
<dbReference type="InterPro" id="IPR020846">
    <property type="entry name" value="MFS_dom"/>
</dbReference>
<evidence type="ECO:0000256" key="5">
    <source>
        <dbReference type="ARBA" id="ARBA00022989"/>
    </source>
</evidence>
<keyword evidence="5 7" id="KW-1133">Transmembrane helix</keyword>
<feature type="transmembrane region" description="Helical" evidence="7">
    <location>
        <begin position="77"/>
        <end position="95"/>
    </location>
</feature>
<feature type="transmembrane region" description="Helical" evidence="7">
    <location>
        <begin position="143"/>
        <end position="166"/>
    </location>
</feature>
<gene>
    <name evidence="9" type="ORF">JOE42_004079</name>
</gene>
<feature type="transmembrane region" description="Helical" evidence="7">
    <location>
        <begin position="7"/>
        <end position="30"/>
    </location>
</feature>
<organism evidence="9 10">
    <name type="scientific">Rhodococcoides corynebacterioides</name>
    <dbReference type="NCBI Taxonomy" id="53972"/>
    <lineage>
        <taxon>Bacteria</taxon>
        <taxon>Bacillati</taxon>
        <taxon>Actinomycetota</taxon>
        <taxon>Actinomycetes</taxon>
        <taxon>Mycobacteriales</taxon>
        <taxon>Nocardiaceae</taxon>
        <taxon>Rhodococcoides</taxon>
    </lineage>
</organism>
<dbReference type="RefSeq" id="WP_204869973.1">
    <property type="nucleotide sequence ID" value="NZ_JAFBBK010000001.1"/>
</dbReference>
<sequence length="431" mass="45559">MKKAYLASIIGTVIEWFDFYIYAVVASLVINKAFFSGASPAAGTLAAFATFAAGYLARPIGGIVFGWLGDRIGRKQILTVTLVLMGVASFGTGVLPTYEQIGITAPVILVILRIIQGIGVGGEYGGAVLMMAEHGHRSRFRGFLTSLTSASAAVGFLLASGTMAIIAAVTTTQQFETWGWRIPFIASIFLLVFGFWLRRNIDESPVFLATKEDDRTVRHPLLEIFRYYPRELIVSFALPIGTAATYSLVLVFAVAYGKQFGFSSGELLAMTTAAQAVYLPMLIGSGFISDLVGRRIPITVGAVGVAAWGFAFWPLLGSGSWWLAFLGFVGCFACIAGMYGPLAGFLSELFPPEVGYSGVSFGYQVSFAIAGGLTPVVAEASIGGTDNWLPVAVMMVMAGACTAAGVVLSRGLGRQNLTAVSSSEARTPSGK</sequence>